<dbReference type="HOGENOM" id="CLU_3130974_0_0_2"/>
<protein>
    <recommendedName>
        <fullName evidence="3">C2H2-type domain-containing protein</fullName>
    </recommendedName>
</protein>
<keyword evidence="2" id="KW-1185">Reference proteome</keyword>
<dbReference type="AlphaFoldDB" id="K0IDN5"/>
<proteinExistence type="predicted"/>
<name>K0IDN5_NITGG</name>
<dbReference type="InParanoid" id="K0IDN5"/>
<organism evidence="1 2">
    <name type="scientific">Nitrososphaera gargensis (strain Ga9.2)</name>
    <dbReference type="NCBI Taxonomy" id="1237085"/>
    <lineage>
        <taxon>Archaea</taxon>
        <taxon>Nitrososphaerota</taxon>
        <taxon>Nitrososphaeria</taxon>
        <taxon>Nitrososphaerales</taxon>
        <taxon>Nitrososphaeraceae</taxon>
        <taxon>Nitrososphaera</taxon>
    </lineage>
</organism>
<dbReference type="Proteomes" id="UP000008037">
    <property type="component" value="Chromosome"/>
</dbReference>
<evidence type="ECO:0000313" key="2">
    <source>
        <dbReference type="Proteomes" id="UP000008037"/>
    </source>
</evidence>
<reference evidence="1 2" key="1">
    <citation type="journal article" date="2012" name="Environ. Microbiol.">
        <title>The genome of the ammonia-oxidizing Candidatus Nitrososphaera gargensis: insights into metabolic versatility and environmental adaptations.</title>
        <authorList>
            <person name="Spang A."/>
            <person name="Poehlein A."/>
            <person name="Offre P."/>
            <person name="Zumbragel S."/>
            <person name="Haider S."/>
            <person name="Rychlik N."/>
            <person name="Nowka B."/>
            <person name="Schmeisser C."/>
            <person name="Lebedeva E.V."/>
            <person name="Rattei T."/>
            <person name="Bohm C."/>
            <person name="Schmid M."/>
            <person name="Galushko A."/>
            <person name="Hatzenpichler R."/>
            <person name="Weinmaier T."/>
            <person name="Daniel R."/>
            <person name="Schleper C."/>
            <person name="Spieck E."/>
            <person name="Streit W."/>
            <person name="Wagner M."/>
        </authorList>
    </citation>
    <scope>NUCLEOTIDE SEQUENCE [LARGE SCALE GENOMIC DNA]</scope>
    <source>
        <strain evidence="2">Ga9.2</strain>
    </source>
</reference>
<evidence type="ECO:0008006" key="3">
    <source>
        <dbReference type="Google" id="ProtNLM"/>
    </source>
</evidence>
<evidence type="ECO:0000313" key="1">
    <source>
        <dbReference type="EMBL" id="AFU59506.1"/>
    </source>
</evidence>
<dbReference type="EMBL" id="CP002408">
    <property type="protein sequence ID" value="AFU59506.1"/>
    <property type="molecule type" value="Genomic_DNA"/>
</dbReference>
<sequence>MAATYRPKTFTCKKDGKQFDSLADLQKHITIEHLQKGEVTSPDAITKID</sequence>
<dbReference type="BioCyc" id="CNIT1237085:G1324-2584-MONOMER"/>
<gene>
    <name evidence="1" type="ordered locus">Ngar_c25840</name>
</gene>
<dbReference type="KEGG" id="nga:Ngar_c25840"/>
<accession>K0IDN5</accession>